<sequence>MNPEHEMVDLDLLELEPILRVVDEILASLQRETSWDEGARDLSDYWAGVGFVACQRYLVAVTARAGVKRKQALDTGPKLHGGSTVVSIINAAANSWKHESEWREELQRALNDGKEEPQNRRRDQALDALDGALGEYEWEYKLANALYALCGEVAFSPLKSRLTGWRDTLFADQPA</sequence>
<dbReference type="AlphaFoldDB" id="A0A380TDS1"/>
<protein>
    <submittedName>
        <fullName evidence="1">Uncharacterized protein</fullName>
    </submittedName>
</protein>
<gene>
    <name evidence="1" type="ORF">DF3PB_2150007</name>
</gene>
<organism evidence="1">
    <name type="scientific">metagenome</name>
    <dbReference type="NCBI Taxonomy" id="256318"/>
    <lineage>
        <taxon>unclassified sequences</taxon>
        <taxon>metagenomes</taxon>
    </lineage>
</organism>
<proteinExistence type="predicted"/>
<accession>A0A380TDS1</accession>
<dbReference type="EMBL" id="UIDG01000130">
    <property type="protein sequence ID" value="SUS05830.1"/>
    <property type="molecule type" value="Genomic_DNA"/>
</dbReference>
<name>A0A380TDS1_9ZZZZ</name>
<reference evidence="1" key="1">
    <citation type="submission" date="2018-07" db="EMBL/GenBank/DDBJ databases">
        <authorList>
            <person name="Quirk P.G."/>
            <person name="Krulwich T.A."/>
        </authorList>
    </citation>
    <scope>NUCLEOTIDE SEQUENCE</scope>
</reference>
<evidence type="ECO:0000313" key="1">
    <source>
        <dbReference type="EMBL" id="SUS05830.1"/>
    </source>
</evidence>